<dbReference type="Gene3D" id="3.40.30.10">
    <property type="entry name" value="Glutaredoxin"/>
    <property type="match status" value="1"/>
</dbReference>
<evidence type="ECO:0000313" key="5">
    <source>
        <dbReference type="Proteomes" id="UP000628840"/>
    </source>
</evidence>
<organism evidence="4 5">
    <name type="scientific">Halarchaeum grantii</name>
    <dbReference type="NCBI Taxonomy" id="1193105"/>
    <lineage>
        <taxon>Archaea</taxon>
        <taxon>Methanobacteriati</taxon>
        <taxon>Methanobacteriota</taxon>
        <taxon>Stenosarchaea group</taxon>
        <taxon>Halobacteria</taxon>
        <taxon>Halobacteriales</taxon>
        <taxon>Halobacteriaceae</taxon>
    </lineage>
</organism>
<dbReference type="InterPro" id="IPR002109">
    <property type="entry name" value="Glutaredoxin"/>
</dbReference>
<name>A0A830F9A5_9EURY</name>
<feature type="region of interest" description="Disordered" evidence="2">
    <location>
        <begin position="137"/>
        <end position="156"/>
    </location>
</feature>
<feature type="domain" description="Glutaredoxin" evidence="3">
    <location>
        <begin position="46"/>
        <end position="111"/>
    </location>
</feature>
<evidence type="ECO:0000259" key="3">
    <source>
        <dbReference type="Pfam" id="PF00462"/>
    </source>
</evidence>
<dbReference type="Proteomes" id="UP000628840">
    <property type="component" value="Unassembled WGS sequence"/>
</dbReference>
<dbReference type="InterPro" id="IPR004480">
    <property type="entry name" value="Monothiol_GRX-rel"/>
</dbReference>
<comment type="caution">
    <text evidence="4">The sequence shown here is derived from an EMBL/GenBank/DDBJ whole genome shotgun (WGS) entry which is preliminary data.</text>
</comment>
<dbReference type="EMBL" id="BMPF01000002">
    <property type="protein sequence ID" value="GGL31813.1"/>
    <property type="molecule type" value="Genomic_DNA"/>
</dbReference>
<reference evidence="4 5" key="1">
    <citation type="journal article" date="2019" name="Int. J. Syst. Evol. Microbiol.">
        <title>The Global Catalogue of Microorganisms (GCM) 10K type strain sequencing project: providing services to taxonomists for standard genome sequencing and annotation.</title>
        <authorList>
            <consortium name="The Broad Institute Genomics Platform"/>
            <consortium name="The Broad Institute Genome Sequencing Center for Infectious Disease"/>
            <person name="Wu L."/>
            <person name="Ma J."/>
        </authorList>
    </citation>
    <scope>NUCLEOTIDE SEQUENCE [LARGE SCALE GENOMIC DNA]</scope>
    <source>
        <strain evidence="4 5">JCM 19585</strain>
    </source>
</reference>
<dbReference type="AlphaFoldDB" id="A0A830F9A5"/>
<dbReference type="InterPro" id="IPR036249">
    <property type="entry name" value="Thioredoxin-like_sf"/>
</dbReference>
<proteinExistence type="predicted"/>
<accession>A0A830F9A5</accession>
<keyword evidence="1" id="KW-0676">Redox-active center</keyword>
<sequence length="156" mass="16911">MRTTTSTTHFHFERQLGSMTFDPMGEALDDEEVPEIVDDAISNNEVVLFMKGTPQMPQCGYSKRAVGLVSQYRDDVETVDTLQNLGAFREALDEHSGWETIPQTFVEGEFVGGSDVLAQLDDEGDLAATLNAADADADVEAATDGGSDDDELDAPF</sequence>
<dbReference type="PANTHER" id="PTHR10293">
    <property type="entry name" value="GLUTAREDOXIN FAMILY MEMBER"/>
    <property type="match status" value="1"/>
</dbReference>
<protein>
    <submittedName>
        <fullName evidence="4">Glutaredoxin</fullName>
    </submittedName>
</protein>
<evidence type="ECO:0000313" key="4">
    <source>
        <dbReference type="EMBL" id="GGL31813.1"/>
    </source>
</evidence>
<dbReference type="PROSITE" id="PS51354">
    <property type="entry name" value="GLUTAREDOXIN_2"/>
    <property type="match status" value="1"/>
</dbReference>
<keyword evidence="5" id="KW-1185">Reference proteome</keyword>
<gene>
    <name evidence="4" type="ORF">GCM10009037_14320</name>
</gene>
<evidence type="ECO:0000256" key="1">
    <source>
        <dbReference type="ARBA" id="ARBA00023284"/>
    </source>
</evidence>
<dbReference type="Pfam" id="PF00462">
    <property type="entry name" value="Glutaredoxin"/>
    <property type="match status" value="1"/>
</dbReference>
<evidence type="ECO:0000256" key="2">
    <source>
        <dbReference type="SAM" id="MobiDB-lite"/>
    </source>
</evidence>
<dbReference type="SUPFAM" id="SSF52833">
    <property type="entry name" value="Thioredoxin-like"/>
    <property type="match status" value="1"/>
</dbReference>
<dbReference type="PANTHER" id="PTHR10293:SF16">
    <property type="entry name" value="GLUTAREDOXIN-RELATED PROTEIN 5, MITOCHONDRIAL"/>
    <property type="match status" value="1"/>
</dbReference>